<dbReference type="PANTHER" id="PTHR11934">
    <property type="entry name" value="RIBOSE-5-PHOSPHATE ISOMERASE"/>
    <property type="match status" value="1"/>
</dbReference>
<dbReference type="CDD" id="cd01398">
    <property type="entry name" value="RPI_A"/>
    <property type="match status" value="1"/>
</dbReference>
<evidence type="ECO:0000313" key="3">
    <source>
        <dbReference type="EMBL" id="SFF81799.1"/>
    </source>
</evidence>
<dbReference type="EMBL" id="FOOG01000010">
    <property type="protein sequence ID" value="SFF81799.1"/>
    <property type="molecule type" value="Genomic_DNA"/>
</dbReference>
<dbReference type="GO" id="GO:0009052">
    <property type="term" value="P:pentose-phosphate shunt, non-oxidative branch"/>
    <property type="evidence" value="ECO:0007669"/>
    <property type="project" value="InterPro"/>
</dbReference>
<name>A0A1I2LTE8_9BACI</name>
<dbReference type="Pfam" id="PF06026">
    <property type="entry name" value="Rib_5-P_isom_A"/>
    <property type="match status" value="1"/>
</dbReference>
<dbReference type="SUPFAM" id="SSF75445">
    <property type="entry name" value="D-ribose-5-phosphate isomerase (RpiA), lid domain"/>
    <property type="match status" value="1"/>
</dbReference>
<dbReference type="EC" id="5.3.1.6" evidence="2"/>
<sequence length="258" mass="28399">MLHFDQSLMLVYPYFREYQVEEVISLKWQNQSAVQESWSGEISNKDQKEQAAGQVSEMVKNGDVIGVGSGSTSYLALKAIAARVQKEGLDISAIPTSHEASLNCATLGLKTTDLMNSRPDWGFDGADEVDTDNRLIKGRGGAMFAEKLVMASSPKTYILVDGSKFVSRLGEKFALPIELDPRALHLVETKLKDMMKAKLKLRMAKGKDGPVITESGNLILDMTLEETVDNDLENRLRSIPGVIETGLFIGYPVEILTV</sequence>
<dbReference type="PANTHER" id="PTHR11934:SF0">
    <property type="entry name" value="RIBOSE-5-PHOSPHATE ISOMERASE"/>
    <property type="match status" value="1"/>
</dbReference>
<evidence type="ECO:0000256" key="1">
    <source>
        <dbReference type="ARBA" id="ARBA00023235"/>
    </source>
</evidence>
<dbReference type="Gene3D" id="3.40.50.1360">
    <property type="match status" value="1"/>
</dbReference>
<gene>
    <name evidence="3" type="ORF">SAMN05216353_11018</name>
</gene>
<keyword evidence="4" id="KW-1185">Reference proteome</keyword>
<evidence type="ECO:0000256" key="2">
    <source>
        <dbReference type="NCBIfam" id="TIGR00021"/>
    </source>
</evidence>
<dbReference type="Gene3D" id="3.30.70.260">
    <property type="match status" value="1"/>
</dbReference>
<organism evidence="3 4">
    <name type="scientific">Halobacillus alkaliphilus</name>
    <dbReference type="NCBI Taxonomy" id="396056"/>
    <lineage>
        <taxon>Bacteria</taxon>
        <taxon>Bacillati</taxon>
        <taxon>Bacillota</taxon>
        <taxon>Bacilli</taxon>
        <taxon>Bacillales</taxon>
        <taxon>Bacillaceae</taxon>
        <taxon>Halobacillus</taxon>
    </lineage>
</organism>
<evidence type="ECO:0000313" key="4">
    <source>
        <dbReference type="Proteomes" id="UP000198897"/>
    </source>
</evidence>
<dbReference type="SUPFAM" id="SSF100950">
    <property type="entry name" value="NagB/RpiA/CoA transferase-like"/>
    <property type="match status" value="1"/>
</dbReference>
<proteinExistence type="predicted"/>
<dbReference type="GO" id="GO:0005829">
    <property type="term" value="C:cytosol"/>
    <property type="evidence" value="ECO:0007669"/>
    <property type="project" value="TreeGrafter"/>
</dbReference>
<dbReference type="GO" id="GO:0006014">
    <property type="term" value="P:D-ribose metabolic process"/>
    <property type="evidence" value="ECO:0007669"/>
    <property type="project" value="TreeGrafter"/>
</dbReference>
<protein>
    <recommendedName>
        <fullName evidence="2">Ribose 5-phosphate isomerase A</fullName>
        <ecNumber evidence="2">5.3.1.6</ecNumber>
    </recommendedName>
</protein>
<dbReference type="NCBIfam" id="TIGR00021">
    <property type="entry name" value="rpiA"/>
    <property type="match status" value="1"/>
</dbReference>
<reference evidence="4" key="1">
    <citation type="submission" date="2016-10" db="EMBL/GenBank/DDBJ databases">
        <authorList>
            <person name="Varghese N."/>
            <person name="Submissions S."/>
        </authorList>
    </citation>
    <scope>NUCLEOTIDE SEQUENCE [LARGE SCALE GENOMIC DNA]</scope>
    <source>
        <strain evidence="4">FP5</strain>
    </source>
</reference>
<dbReference type="AlphaFoldDB" id="A0A1I2LTE8"/>
<dbReference type="InterPro" id="IPR004788">
    <property type="entry name" value="Ribose5P_isomerase_type_A"/>
</dbReference>
<dbReference type="Proteomes" id="UP000198897">
    <property type="component" value="Unassembled WGS sequence"/>
</dbReference>
<accession>A0A1I2LTE8</accession>
<dbReference type="GO" id="GO:0004751">
    <property type="term" value="F:ribose-5-phosphate isomerase activity"/>
    <property type="evidence" value="ECO:0007669"/>
    <property type="project" value="UniProtKB-UniRule"/>
</dbReference>
<dbReference type="InterPro" id="IPR037171">
    <property type="entry name" value="NagB/RpiA_transferase-like"/>
</dbReference>
<keyword evidence="1 3" id="KW-0413">Isomerase</keyword>